<dbReference type="OrthoDB" id="852327at2"/>
<dbReference type="InterPro" id="IPR012489">
    <property type="entry name" value="NucleaseA_inhib-like"/>
</dbReference>
<keyword evidence="2" id="KW-1185">Reference proteome</keyword>
<dbReference type="RefSeq" id="WP_089321906.1">
    <property type="nucleotide sequence ID" value="NZ_FZOQ01000045.1"/>
</dbReference>
<sequence>MENTNASAFTNDLLQGLKQHSEGLYYLSETDAPFEVVHFPASQGQEPTNEELTDWAGKEAGEKVETVELRYFFRNMSKETAEMSEEEKAYAVRFQELQLFIEQHLQEAKVYRVGQRRITALVLGKPQTGGFAGLKTNLVET</sequence>
<dbReference type="AlphaFoldDB" id="A0A239LPU1"/>
<dbReference type="SUPFAM" id="SSF82602">
    <property type="entry name" value="Nuclease A inhibitor (NuiA)"/>
    <property type="match status" value="1"/>
</dbReference>
<dbReference type="Proteomes" id="UP000198432">
    <property type="component" value="Unassembled WGS sequence"/>
</dbReference>
<dbReference type="InterPro" id="IPR036587">
    <property type="entry name" value="NucleaseA_inhib-like_sf"/>
</dbReference>
<gene>
    <name evidence="1" type="ORF">SAMN06296052_14518</name>
</gene>
<proteinExistence type="predicted"/>
<dbReference type="Gene3D" id="3.40.1460.10">
    <property type="entry name" value="Nuclease A inhibitor-like"/>
    <property type="match status" value="1"/>
</dbReference>
<evidence type="ECO:0000313" key="2">
    <source>
        <dbReference type="Proteomes" id="UP000198432"/>
    </source>
</evidence>
<dbReference type="Pfam" id="PF07924">
    <property type="entry name" value="NuiA"/>
    <property type="match status" value="1"/>
</dbReference>
<evidence type="ECO:0000313" key="1">
    <source>
        <dbReference type="EMBL" id="SNT31699.1"/>
    </source>
</evidence>
<protein>
    <submittedName>
        <fullName evidence="1">Nuclease A inhibitor-like protein</fullName>
    </submittedName>
</protein>
<reference evidence="2" key="1">
    <citation type="submission" date="2017-06" db="EMBL/GenBank/DDBJ databases">
        <authorList>
            <person name="Varghese N."/>
            <person name="Submissions S."/>
        </authorList>
    </citation>
    <scope>NUCLEOTIDE SEQUENCE [LARGE SCALE GENOMIC DNA]</scope>
    <source>
        <strain evidence="2">NKM1</strain>
    </source>
</reference>
<accession>A0A239LPU1</accession>
<name>A0A239LPU1_9BACT</name>
<organism evidence="1 2">
    <name type="scientific">Pontibacter ummariensis</name>
    <dbReference type="NCBI Taxonomy" id="1610492"/>
    <lineage>
        <taxon>Bacteria</taxon>
        <taxon>Pseudomonadati</taxon>
        <taxon>Bacteroidota</taxon>
        <taxon>Cytophagia</taxon>
        <taxon>Cytophagales</taxon>
        <taxon>Hymenobacteraceae</taxon>
        <taxon>Pontibacter</taxon>
    </lineage>
</organism>
<dbReference type="EMBL" id="FZOQ01000045">
    <property type="protein sequence ID" value="SNT31699.1"/>
    <property type="molecule type" value="Genomic_DNA"/>
</dbReference>